<dbReference type="OrthoDB" id="256574at2"/>
<dbReference type="Proteomes" id="UP000283063">
    <property type="component" value="Chromosome"/>
</dbReference>
<dbReference type="InterPro" id="IPR042257">
    <property type="entry name" value="DGOK_C"/>
</dbReference>
<evidence type="ECO:0000313" key="2">
    <source>
        <dbReference type="Proteomes" id="UP000283063"/>
    </source>
</evidence>
<dbReference type="RefSeq" id="WP_127747905.1">
    <property type="nucleotide sequence ID" value="NZ_CP033219.1"/>
</dbReference>
<keyword evidence="1" id="KW-0418">Kinase</keyword>
<dbReference type="InterPro" id="IPR007729">
    <property type="entry name" value="DGOK"/>
</dbReference>
<dbReference type="InterPro" id="IPR042258">
    <property type="entry name" value="DGOK_N"/>
</dbReference>
<dbReference type="InterPro" id="IPR043129">
    <property type="entry name" value="ATPase_NBD"/>
</dbReference>
<dbReference type="KEGG" id="sedi:EBB79_05245"/>
<keyword evidence="2" id="KW-1185">Reference proteome</keyword>
<dbReference type="AlphaFoldDB" id="A0A3T0N006"/>
<dbReference type="Pfam" id="PF05035">
    <property type="entry name" value="DGOK"/>
    <property type="match status" value="1"/>
</dbReference>
<dbReference type="Gene3D" id="3.30.420.310">
    <property type="entry name" value="2-keto-3-deoxy-galactonokinase, C-terminal domain"/>
    <property type="match status" value="1"/>
</dbReference>
<keyword evidence="1" id="KW-0808">Transferase</keyword>
<proteinExistence type="predicted"/>
<evidence type="ECO:0000313" key="1">
    <source>
        <dbReference type="EMBL" id="AZV77350.1"/>
    </source>
</evidence>
<dbReference type="Gene3D" id="3.30.420.300">
    <property type="entry name" value="2-keto-3-deoxy-galactonokinase, substrate binding domain"/>
    <property type="match status" value="1"/>
</dbReference>
<dbReference type="GO" id="GO:0008671">
    <property type="term" value="F:2-dehydro-3-deoxygalactonokinase activity"/>
    <property type="evidence" value="ECO:0007669"/>
    <property type="project" value="InterPro"/>
</dbReference>
<protein>
    <submittedName>
        <fullName evidence="1">2-dehydro-3-deoxygalactonokinase</fullName>
    </submittedName>
</protein>
<accession>A0A3T0N006</accession>
<dbReference type="EMBL" id="CP033219">
    <property type="protein sequence ID" value="AZV77350.1"/>
    <property type="molecule type" value="Genomic_DNA"/>
</dbReference>
<dbReference type="GO" id="GO:0034194">
    <property type="term" value="P:D-galactonate catabolic process"/>
    <property type="evidence" value="ECO:0007669"/>
    <property type="project" value="InterPro"/>
</dbReference>
<organism evidence="1 2">
    <name type="scientific">Parasedimentitalea marina</name>
    <dbReference type="NCBI Taxonomy" id="2483033"/>
    <lineage>
        <taxon>Bacteria</taxon>
        <taxon>Pseudomonadati</taxon>
        <taxon>Pseudomonadota</taxon>
        <taxon>Alphaproteobacteria</taxon>
        <taxon>Rhodobacterales</taxon>
        <taxon>Paracoccaceae</taxon>
        <taxon>Parasedimentitalea</taxon>
    </lineage>
</organism>
<dbReference type="SUPFAM" id="SSF53067">
    <property type="entry name" value="Actin-like ATPase domain"/>
    <property type="match status" value="1"/>
</dbReference>
<sequence length="307" mass="32630">MTQTMDNLCWIAADWGTSHLRLWLMDDQGTVLRHIGSDRGMSSLAPQEFEPTLIDLIGDSLPDQGSIPVVCCGMAGSRQGWAEAPYSKAPCEPPSIDQATRVQTADPRISVFLLPGIKQLPAADVMRGEETQIAGFLSENPKFDGVICLPGTHCKWAHISAGEVVSFRTFMTGELFALLCDASVLRHSVGDDGWDAAAFEAAVSDAMSRPSAVAGNLFSIRAETLLCDLDSAAARSRISGLLIGIELAAARPYWLGQDVVVVGESGIATAYSAGLSQQGAMARNVTAANMTLNGLRAAYTKLIETTP</sequence>
<reference evidence="1 2" key="1">
    <citation type="submission" date="2018-10" db="EMBL/GenBank/DDBJ databases">
        <title>Parasedimentitalea marina sp. nov., a psychrophilic bacterium isolated from deep seawater of the New Britain Trench.</title>
        <authorList>
            <person name="Cao J."/>
        </authorList>
    </citation>
    <scope>NUCLEOTIDE SEQUENCE [LARGE SCALE GENOMIC DNA]</scope>
    <source>
        <strain evidence="1 2">W43</strain>
    </source>
</reference>
<gene>
    <name evidence="1" type="ORF">EBB79_05245</name>
</gene>
<name>A0A3T0N006_9RHOB</name>